<dbReference type="SUPFAM" id="SSF47090">
    <property type="entry name" value="PGBD-like"/>
    <property type="match status" value="1"/>
</dbReference>
<evidence type="ECO:0000259" key="1">
    <source>
        <dbReference type="Pfam" id="PF01471"/>
    </source>
</evidence>
<dbReference type="AlphaFoldDB" id="A0A8G0ZYK4"/>
<proteinExistence type="predicted"/>
<evidence type="ECO:0000313" key="2">
    <source>
        <dbReference type="EMBL" id="QYZ71915.1"/>
    </source>
</evidence>
<dbReference type="Pfam" id="PF01471">
    <property type="entry name" value="PG_binding_1"/>
    <property type="match status" value="1"/>
</dbReference>
<dbReference type="Gene3D" id="1.10.101.10">
    <property type="entry name" value="PGBD-like superfamily/PGBD"/>
    <property type="match status" value="1"/>
</dbReference>
<evidence type="ECO:0000313" key="3">
    <source>
        <dbReference type="Proteomes" id="UP000826300"/>
    </source>
</evidence>
<accession>A0A8G0ZYK4</accession>
<dbReference type="InterPro" id="IPR036365">
    <property type="entry name" value="PGBD-like_sf"/>
</dbReference>
<dbReference type="InterPro" id="IPR002477">
    <property type="entry name" value="Peptidoglycan-bd-like"/>
</dbReference>
<keyword evidence="3" id="KW-1185">Reference proteome</keyword>
<name>A0A8G0ZYK4_9RHOB</name>
<dbReference type="KEGG" id="nsm:JO391_09265"/>
<dbReference type="Proteomes" id="UP000826300">
    <property type="component" value="Chromosome"/>
</dbReference>
<gene>
    <name evidence="2" type="ORF">JO391_09265</name>
</gene>
<organism evidence="2 3">
    <name type="scientific">Neotabrizicola shimadae</name>
    <dbReference type="NCBI Taxonomy" id="2807096"/>
    <lineage>
        <taxon>Bacteria</taxon>
        <taxon>Pseudomonadati</taxon>
        <taxon>Pseudomonadota</taxon>
        <taxon>Alphaproteobacteria</taxon>
        <taxon>Rhodobacterales</taxon>
        <taxon>Paracoccaceae</taxon>
        <taxon>Neotabrizicola</taxon>
    </lineage>
</organism>
<sequence length="167" mass="17733">MVLAWLMACGGPPVPKAPETGDLSVEIHPGAAAPKKPEGACWAQDVAPLVIETVTEQVQVAPEERGPDGAVIRPAAFRSDTRQKIVQERTEIWFQAPCPEEFTVAFIASLQRALKARGLYLAPVTGVMDGATSAAVQKFQAERGLDSAKLSLAAARQLGLIAGDFTR</sequence>
<dbReference type="InterPro" id="IPR036366">
    <property type="entry name" value="PGBDSf"/>
</dbReference>
<feature type="domain" description="Peptidoglycan binding-like" evidence="1">
    <location>
        <begin position="107"/>
        <end position="145"/>
    </location>
</feature>
<dbReference type="EMBL" id="CP069370">
    <property type="protein sequence ID" value="QYZ71915.1"/>
    <property type="molecule type" value="Genomic_DNA"/>
</dbReference>
<reference evidence="2" key="1">
    <citation type="submission" date="2021-02" db="EMBL/GenBank/DDBJ databases">
        <title>Rhodobacter shimadae sp. nov., an aerobic anoxygenic phototrophic bacterium isolated from a hot spring.</title>
        <authorList>
            <person name="Muramatsu S."/>
            <person name="Haruta S."/>
            <person name="Hirose S."/>
            <person name="Hanada S."/>
        </authorList>
    </citation>
    <scope>NUCLEOTIDE SEQUENCE</scope>
    <source>
        <strain evidence="2">N10</strain>
    </source>
</reference>
<protein>
    <submittedName>
        <fullName evidence="2">Peptidoglycan-binding protein</fullName>
    </submittedName>
</protein>